<dbReference type="InterPro" id="IPR023198">
    <property type="entry name" value="PGP-like_dom2"/>
</dbReference>
<dbReference type="InterPro" id="IPR023214">
    <property type="entry name" value="HAD_sf"/>
</dbReference>
<dbReference type="EMBL" id="AJ488572">
    <property type="protein sequence ID" value="CAD56484.1"/>
    <property type="molecule type" value="Genomic_DNA"/>
</dbReference>
<gene>
    <name evidence="3" type="primary">dehII</name>
</gene>
<dbReference type="InterPro" id="IPR036412">
    <property type="entry name" value="HAD-like_sf"/>
</dbReference>
<dbReference type="InterPro" id="IPR006328">
    <property type="entry name" value="2-HAD"/>
</dbReference>
<dbReference type="SFLD" id="SFLDG01129">
    <property type="entry name" value="C1.5:_HAD__Beta-PGM__Phosphata"/>
    <property type="match status" value="1"/>
</dbReference>
<dbReference type="SFLD" id="SFLDS00003">
    <property type="entry name" value="Haloacid_Dehalogenase"/>
    <property type="match status" value="1"/>
</dbReference>
<keyword evidence="2" id="KW-0378">Hydrolase</keyword>
<dbReference type="InterPro" id="IPR051540">
    <property type="entry name" value="S-2-haloacid_dehalogenase"/>
</dbReference>
<accession>Q8KLS8</accession>
<protein>
    <submittedName>
        <fullName evidence="3">L-specific mono chloro propionoic acid dehalogenase</fullName>
    </submittedName>
</protein>
<dbReference type="InterPro" id="IPR006439">
    <property type="entry name" value="HAD-SF_hydro_IA"/>
</dbReference>
<dbReference type="Gene3D" id="1.10.150.240">
    <property type="entry name" value="Putative phosphatase, domain 2"/>
    <property type="match status" value="1"/>
</dbReference>
<evidence type="ECO:0000313" key="3">
    <source>
        <dbReference type="EMBL" id="CAD56484.1"/>
    </source>
</evidence>
<dbReference type="SUPFAM" id="SSF56784">
    <property type="entry name" value="HAD-like"/>
    <property type="match status" value="1"/>
</dbReference>
<dbReference type="PANTHER" id="PTHR43316">
    <property type="entry name" value="HYDROLASE, HALOACID DELAHOGENASE-RELATED"/>
    <property type="match status" value="1"/>
</dbReference>
<evidence type="ECO:0000256" key="1">
    <source>
        <dbReference type="ARBA" id="ARBA00008106"/>
    </source>
</evidence>
<dbReference type="CDD" id="cd02588">
    <property type="entry name" value="HAD_L2-DEX"/>
    <property type="match status" value="1"/>
</dbReference>
<comment type="similarity">
    <text evidence="1">Belongs to the HAD-like hydrolase superfamily. S-2-haloalkanoic acid dehalogenase family.</text>
</comment>
<dbReference type="GO" id="GO:0019120">
    <property type="term" value="F:hydrolase activity, acting on acid halide bonds, in C-halide compounds"/>
    <property type="evidence" value="ECO:0007669"/>
    <property type="project" value="InterPro"/>
</dbReference>
<proteinExistence type="inferred from homology"/>
<dbReference type="AlphaFoldDB" id="Q8KLS8"/>
<reference evidence="3" key="1">
    <citation type="journal article" date="2005" name="Biodegradation">
        <title>Biochemical and molecular characterisation of the 2,3-dichloro-1-propanol dehalogenase and stereospecific haloalkanoic dehalogenases from a versatile Agrobacterium sp.</title>
        <authorList>
            <person name="Higgins T.P."/>
            <person name="Hope S.J."/>
            <person name="Effendi A.J."/>
            <person name="Dawson S.S."/>
            <person name="Dancer B.N."/>
        </authorList>
    </citation>
    <scope>NUCLEOTIDE SEQUENCE</scope>
    <source>
        <strain evidence="3">NHG3</strain>
    </source>
</reference>
<sequence length="275" mass="30906">MSFKKRIKALTFDTGGTVLDWHTGFRDAFETAGRRHGINRDWAVLANELRRRSMQAMLNLGRDAPPSYNFDGAHQFSLDAILAEEGLDVFDDEDRRTIAWDAPHSFRSWPDVRDGLARLRDRYIAVSFTLLSHRLIIDTTRRNGLMWDAILSCEGMGVYKPLPAAYTKAAAMLQLKPEECLMVACHRFDLDAARNLGFRTALINRPDEWGKAIGPQKPPPGSEPYDIELNSFLELAAFLESESLAKRKSPSAVRARSAPLDQQLLADTALIALYA</sequence>
<dbReference type="Gene3D" id="3.40.50.1000">
    <property type="entry name" value="HAD superfamily/HAD-like"/>
    <property type="match status" value="1"/>
</dbReference>
<dbReference type="PANTHER" id="PTHR43316:SF3">
    <property type="entry name" value="HALOACID DEHALOGENASE, TYPE II (AFU_ORTHOLOGUE AFUA_2G07750)-RELATED"/>
    <property type="match status" value="1"/>
</dbReference>
<dbReference type="NCBIfam" id="TIGR01493">
    <property type="entry name" value="HAD-SF-IA-v2"/>
    <property type="match status" value="1"/>
</dbReference>
<dbReference type="Pfam" id="PF00702">
    <property type="entry name" value="Hydrolase"/>
    <property type="match status" value="1"/>
</dbReference>
<evidence type="ECO:0000256" key="2">
    <source>
        <dbReference type="ARBA" id="ARBA00022801"/>
    </source>
</evidence>
<name>Q8KLS8_RHISH</name>
<organism evidence="3">
    <name type="scientific">Rhizobium sp. (strain NHG3)</name>
    <dbReference type="NCBI Taxonomy" id="196607"/>
    <lineage>
        <taxon>Bacteria</taxon>
        <taxon>Pseudomonadati</taxon>
        <taxon>Pseudomonadota</taxon>
        <taxon>Alphaproteobacteria</taxon>
        <taxon>Hyphomicrobiales</taxon>
        <taxon>Rhizobiaceae</taxon>
        <taxon>Rhizobium/Agrobacterium group</taxon>
        <taxon>Rhizobium</taxon>
    </lineage>
</organism>